<dbReference type="EMBL" id="JAGPNK010000006">
    <property type="protein sequence ID" value="KAH7320296.1"/>
    <property type="molecule type" value="Genomic_DNA"/>
</dbReference>
<reference evidence="2" key="1">
    <citation type="journal article" date="2021" name="Nat. Commun.">
        <title>Genetic determinants of endophytism in the Arabidopsis root mycobiome.</title>
        <authorList>
            <person name="Mesny F."/>
            <person name="Miyauchi S."/>
            <person name="Thiergart T."/>
            <person name="Pickel B."/>
            <person name="Atanasova L."/>
            <person name="Karlsson M."/>
            <person name="Huettel B."/>
            <person name="Barry K.W."/>
            <person name="Haridas S."/>
            <person name="Chen C."/>
            <person name="Bauer D."/>
            <person name="Andreopoulos W."/>
            <person name="Pangilinan J."/>
            <person name="LaButti K."/>
            <person name="Riley R."/>
            <person name="Lipzen A."/>
            <person name="Clum A."/>
            <person name="Drula E."/>
            <person name="Henrissat B."/>
            <person name="Kohler A."/>
            <person name="Grigoriev I.V."/>
            <person name="Martin F.M."/>
            <person name="Hacquard S."/>
        </authorList>
    </citation>
    <scope>NUCLEOTIDE SEQUENCE</scope>
    <source>
        <strain evidence="2">MPI-CAGE-CH-0235</strain>
    </source>
</reference>
<keyword evidence="1" id="KW-0732">Signal</keyword>
<protein>
    <recommendedName>
        <fullName evidence="4">Inhibitor I9 domain-containing protein</fullName>
    </recommendedName>
</protein>
<accession>A0A8K0SUS7</accession>
<dbReference type="AlphaFoldDB" id="A0A8K0SUS7"/>
<name>A0A8K0SUS7_9HYPO</name>
<organism evidence="2 3">
    <name type="scientific">Stachybotrys elegans</name>
    <dbReference type="NCBI Taxonomy" id="80388"/>
    <lineage>
        <taxon>Eukaryota</taxon>
        <taxon>Fungi</taxon>
        <taxon>Dikarya</taxon>
        <taxon>Ascomycota</taxon>
        <taxon>Pezizomycotina</taxon>
        <taxon>Sordariomycetes</taxon>
        <taxon>Hypocreomycetidae</taxon>
        <taxon>Hypocreales</taxon>
        <taxon>Stachybotryaceae</taxon>
        <taxon>Stachybotrys</taxon>
    </lineage>
</organism>
<dbReference type="OrthoDB" id="3888684at2759"/>
<evidence type="ECO:0000256" key="1">
    <source>
        <dbReference type="SAM" id="SignalP"/>
    </source>
</evidence>
<sequence>MKLSTIIFTALAVVPGVLAVDEMVDAIIYWEEPLPPKEVMQAARDRIRSNGGDITHEYSIIHGFAVHAPKGALKGVQAWSDESSHRMIVEEDEGISINS</sequence>
<dbReference type="SUPFAM" id="SSF54897">
    <property type="entry name" value="Protease propeptides/inhibitors"/>
    <property type="match status" value="1"/>
</dbReference>
<dbReference type="InterPro" id="IPR037045">
    <property type="entry name" value="S8pro/Inhibitor_I9_sf"/>
</dbReference>
<gene>
    <name evidence="2" type="ORF">B0I35DRAFT_431146</name>
</gene>
<evidence type="ECO:0000313" key="2">
    <source>
        <dbReference type="EMBL" id="KAH7320296.1"/>
    </source>
</evidence>
<feature type="chain" id="PRO_5035422457" description="Inhibitor I9 domain-containing protein" evidence="1">
    <location>
        <begin position="20"/>
        <end position="99"/>
    </location>
</feature>
<evidence type="ECO:0008006" key="4">
    <source>
        <dbReference type="Google" id="ProtNLM"/>
    </source>
</evidence>
<proteinExistence type="predicted"/>
<evidence type="ECO:0000313" key="3">
    <source>
        <dbReference type="Proteomes" id="UP000813444"/>
    </source>
</evidence>
<keyword evidence="3" id="KW-1185">Reference proteome</keyword>
<dbReference type="Proteomes" id="UP000813444">
    <property type="component" value="Unassembled WGS sequence"/>
</dbReference>
<comment type="caution">
    <text evidence="2">The sequence shown here is derived from an EMBL/GenBank/DDBJ whole genome shotgun (WGS) entry which is preliminary data.</text>
</comment>
<dbReference type="Gene3D" id="3.30.70.80">
    <property type="entry name" value="Peptidase S8 propeptide/proteinase inhibitor I9"/>
    <property type="match status" value="1"/>
</dbReference>
<feature type="signal peptide" evidence="1">
    <location>
        <begin position="1"/>
        <end position="19"/>
    </location>
</feature>